<gene>
    <name evidence="3" type="ORF">ADM99_12865</name>
</gene>
<dbReference type="EMBL" id="LGCK01000012">
    <property type="protein sequence ID" value="KPL71147.1"/>
    <property type="molecule type" value="Genomic_DNA"/>
</dbReference>
<keyword evidence="1" id="KW-0479">Metal-binding</keyword>
<feature type="domain" description="tRNA-guanine(15) transglycosylase-like" evidence="2">
    <location>
        <begin position="3"/>
        <end position="360"/>
    </location>
</feature>
<dbReference type="InterPro" id="IPR036511">
    <property type="entry name" value="TGT-like_sf"/>
</dbReference>
<dbReference type="SUPFAM" id="SSF51713">
    <property type="entry name" value="tRNA-guanine transglycosylase"/>
    <property type="match status" value="1"/>
</dbReference>
<dbReference type="NCBIfam" id="TIGR00449">
    <property type="entry name" value="tgt_general"/>
    <property type="match status" value="1"/>
</dbReference>
<comment type="caution">
    <text evidence="3">The sequence shown here is derived from an EMBL/GenBank/DDBJ whole genome shotgun (WGS) entry which is preliminary data.</text>
</comment>
<dbReference type="PANTHER" id="PTHR43468:SF1">
    <property type="entry name" value="TRNA-GUANOSINE(34) QUEUINE TRANSGLYCOSYLASE"/>
    <property type="match status" value="1"/>
</dbReference>
<dbReference type="OrthoDB" id="9805417at2"/>
<dbReference type="PANTHER" id="PTHR43468">
    <property type="match status" value="1"/>
</dbReference>
<dbReference type="Proteomes" id="UP000050430">
    <property type="component" value="Unassembled WGS sequence"/>
</dbReference>
<name>A0A0P6X7M8_9CHLR</name>
<sequence>MTSTLHLQHGNLQLPVYMPDSTQAVVRSVDSIDLESVKIQSVVMNAFHLMQHPGSMTVQSLGGLHRMSGWTRPIVTDSGGFQAYSLIRQNPKYGRLGNDGIIFQPEGSTRKINLTPEKSIQLQVGFGADIVICLDDCTDVEASRAEQETSIKRTISWARRSRKEFDRLMEQKKIPQENRPLIFGVIQGGAEEDLRQECASALLDIGFDGFGYGGWPIDTAGALLEDIIGLTRRLVPTQFPMHALGIGHPLNLAACWRLGYGLFDCAMPTRDARHGRLYAFEDGYSPEKQSLMTTVNWLDYIYCTDDRFMRDSRPISEGCDCPVCTRYSRGYLHHLFKIGDSSFQRLATLHNLRFMTRLCELLA</sequence>
<dbReference type="PATRIC" id="fig|229920.5.peg.2897"/>
<dbReference type="RefSeq" id="WP_062422901.1">
    <property type="nucleotide sequence ID" value="NZ_BBYA01000011.1"/>
</dbReference>
<dbReference type="Pfam" id="PF01702">
    <property type="entry name" value="TGT"/>
    <property type="match status" value="1"/>
</dbReference>
<dbReference type="GO" id="GO:0046872">
    <property type="term" value="F:metal ion binding"/>
    <property type="evidence" value="ECO:0007669"/>
    <property type="project" value="UniProtKB-KW"/>
</dbReference>
<organism evidence="3 4">
    <name type="scientific">Leptolinea tardivitalis</name>
    <dbReference type="NCBI Taxonomy" id="229920"/>
    <lineage>
        <taxon>Bacteria</taxon>
        <taxon>Bacillati</taxon>
        <taxon>Chloroflexota</taxon>
        <taxon>Anaerolineae</taxon>
        <taxon>Anaerolineales</taxon>
        <taxon>Anaerolineaceae</taxon>
        <taxon>Leptolinea</taxon>
    </lineage>
</organism>
<evidence type="ECO:0000259" key="2">
    <source>
        <dbReference type="Pfam" id="PF01702"/>
    </source>
</evidence>
<protein>
    <submittedName>
        <fullName evidence="3">tRNA-guanine transglycosylase</fullName>
    </submittedName>
</protein>
<evidence type="ECO:0000313" key="3">
    <source>
        <dbReference type="EMBL" id="KPL71147.1"/>
    </source>
</evidence>
<dbReference type="Gene3D" id="3.20.20.105">
    <property type="entry name" value="Queuine tRNA-ribosyltransferase-like"/>
    <property type="match status" value="1"/>
</dbReference>
<reference evidence="3 4" key="1">
    <citation type="submission" date="2015-07" db="EMBL/GenBank/DDBJ databases">
        <title>Genome sequence of Leptolinea tardivitalis DSM 16556.</title>
        <authorList>
            <person name="Hemp J."/>
            <person name="Ward L.M."/>
            <person name="Pace L.A."/>
            <person name="Fischer W.W."/>
        </authorList>
    </citation>
    <scope>NUCLEOTIDE SEQUENCE [LARGE SCALE GENOMIC DNA]</scope>
    <source>
        <strain evidence="3 4">YMTK-2</strain>
    </source>
</reference>
<evidence type="ECO:0000256" key="1">
    <source>
        <dbReference type="ARBA" id="ARBA00022723"/>
    </source>
</evidence>
<evidence type="ECO:0000313" key="4">
    <source>
        <dbReference type="Proteomes" id="UP000050430"/>
    </source>
</evidence>
<dbReference type="GO" id="GO:0006400">
    <property type="term" value="P:tRNA modification"/>
    <property type="evidence" value="ECO:0007669"/>
    <property type="project" value="InterPro"/>
</dbReference>
<keyword evidence="4" id="KW-1185">Reference proteome</keyword>
<dbReference type="STRING" id="229920.ADM99_12865"/>
<dbReference type="AlphaFoldDB" id="A0A0P6X7M8"/>
<proteinExistence type="predicted"/>
<accession>A0A0P6X7M8</accession>
<dbReference type="InterPro" id="IPR002616">
    <property type="entry name" value="tRNA_ribo_trans-like"/>
</dbReference>